<keyword evidence="2" id="KW-1185">Reference proteome</keyword>
<evidence type="ECO:0000313" key="2">
    <source>
        <dbReference type="Proteomes" id="UP000732105"/>
    </source>
</evidence>
<name>A0ABX1WWQ0_9BACT</name>
<organism evidence="1 2">
    <name type="scientific">Marinifilum caeruleilacunae</name>
    <dbReference type="NCBI Taxonomy" id="2499076"/>
    <lineage>
        <taxon>Bacteria</taxon>
        <taxon>Pseudomonadati</taxon>
        <taxon>Bacteroidota</taxon>
        <taxon>Bacteroidia</taxon>
        <taxon>Marinilabiliales</taxon>
        <taxon>Marinifilaceae</taxon>
    </lineage>
</organism>
<dbReference type="RefSeq" id="WP_171595825.1">
    <property type="nucleotide sequence ID" value="NZ_RZNH01000019.1"/>
</dbReference>
<protein>
    <submittedName>
        <fullName evidence="1">Uncharacterized protein</fullName>
    </submittedName>
</protein>
<accession>A0ABX1WWQ0</accession>
<proteinExistence type="predicted"/>
<gene>
    <name evidence="1" type="ORF">ELS83_12040</name>
</gene>
<sequence length="364" mass="42642">MRYLLILLIFTCTVISGKSQEYQSTPADLSQLFNSEAVLHINLKGDIRTLFNDRKEPEYHPIVFSYQENDEWHKVNIRVKTRGHFRRMKENCLTPPLLLNFDSLPDISSSLFEGQNKLKLVTTCVDERFVIREYLAYKIYQLITPYSFRVRLVKVSFDDTERNRTTPAKYGILLEDHNKMASRNNAIIRKQLKLSPETTDREFFLKMAVFQYLIGNTDWSIQYLHNIKILVRNGTSLVAVPYDFDMSGIVNTPYAAPAEALQLSSVRSRRYRGYCIEDMSEFQSTFDLFNELKNDIYAIYENNPLIDQNYRKNTIKYLDRFYDIINDKKRSKKEFQYPCKSGGTGNVVIQGLKDHSIENKKNSD</sequence>
<reference evidence="1 2" key="1">
    <citation type="submission" date="2018-12" db="EMBL/GenBank/DDBJ databases">
        <title>Marinifilum JC070 sp. nov., a marine bacterium isolated from Yongle Blue Hole in the South China Sea.</title>
        <authorList>
            <person name="Fu T."/>
        </authorList>
    </citation>
    <scope>NUCLEOTIDE SEQUENCE [LARGE SCALE GENOMIC DNA]</scope>
    <source>
        <strain evidence="1 2">JC070</strain>
    </source>
</reference>
<comment type="caution">
    <text evidence="1">The sequence shown here is derived from an EMBL/GenBank/DDBJ whole genome shotgun (WGS) entry which is preliminary data.</text>
</comment>
<evidence type="ECO:0000313" key="1">
    <source>
        <dbReference type="EMBL" id="NOU60553.1"/>
    </source>
</evidence>
<dbReference type="EMBL" id="RZNH01000019">
    <property type="protein sequence ID" value="NOU60553.1"/>
    <property type="molecule type" value="Genomic_DNA"/>
</dbReference>
<dbReference type="Proteomes" id="UP000732105">
    <property type="component" value="Unassembled WGS sequence"/>
</dbReference>